<dbReference type="EMBL" id="VOAP01000002">
    <property type="protein sequence ID" value="TWO23101.1"/>
    <property type="molecule type" value="Genomic_DNA"/>
</dbReference>
<sequence>MVASICSCCLFSDIRSAGIYSPTVAFRIQSNIYRDSANLGYPDLDYSQLYSDKFESFKKKLGSVEYMDTFTEVSCPPVIYPRLSRFFSISRPSDIEILSFELKIYLTTYIVTQLYYEDPVIKGSYRLNGEDSYDLIGEFTITSPISFSDLSDFLNSKLRSCYDSILSDISDFHSSFTSDYLWRFKMCYCLFKFNSKFILRNGCS</sequence>
<gene>
    <name evidence="1" type="ORF">YZ82_00750</name>
</gene>
<dbReference type="RefSeq" id="WP_147496777.1">
    <property type="nucleotide sequence ID" value="NZ_VOAP01000002.1"/>
</dbReference>
<name>A0A562XLT8_CAMHY</name>
<organism evidence="1 2">
    <name type="scientific">Campylobacter hyointestinalis</name>
    <dbReference type="NCBI Taxonomy" id="198"/>
    <lineage>
        <taxon>Bacteria</taxon>
        <taxon>Pseudomonadati</taxon>
        <taxon>Campylobacterota</taxon>
        <taxon>Epsilonproteobacteria</taxon>
        <taxon>Campylobacterales</taxon>
        <taxon>Campylobacteraceae</taxon>
        <taxon>Campylobacter</taxon>
    </lineage>
</organism>
<comment type="caution">
    <text evidence="1">The sequence shown here is derived from an EMBL/GenBank/DDBJ whole genome shotgun (WGS) entry which is preliminary data.</text>
</comment>
<dbReference type="AlphaFoldDB" id="A0A562XLT8"/>
<proteinExistence type="predicted"/>
<dbReference type="Proteomes" id="UP000321812">
    <property type="component" value="Unassembled WGS sequence"/>
</dbReference>
<accession>A0A562XLT8</accession>
<reference evidence="1 2" key="1">
    <citation type="submission" date="2019-07" db="EMBL/GenBank/DDBJ databases">
        <title>Rapid identification of Enteric Bacteria from Whole Genome Sequences (WGS) using Average Nucleotide Identity (ANI).</title>
        <authorList>
            <person name="Lane C."/>
        </authorList>
    </citation>
    <scope>NUCLEOTIDE SEQUENCE [LARGE SCALE GENOMIC DNA]</scope>
    <source>
        <strain evidence="1 2">D2411</strain>
    </source>
</reference>
<protein>
    <submittedName>
        <fullName evidence="1">Uncharacterized protein</fullName>
    </submittedName>
</protein>
<evidence type="ECO:0000313" key="1">
    <source>
        <dbReference type="EMBL" id="TWO23101.1"/>
    </source>
</evidence>
<evidence type="ECO:0000313" key="2">
    <source>
        <dbReference type="Proteomes" id="UP000321812"/>
    </source>
</evidence>